<dbReference type="Gene3D" id="2.60.40.10">
    <property type="entry name" value="Immunoglobulins"/>
    <property type="match status" value="1"/>
</dbReference>
<dbReference type="InterPro" id="IPR007110">
    <property type="entry name" value="Ig-like_dom"/>
</dbReference>
<dbReference type="Ensembl" id="ENSFHET00000028884.1">
    <property type="protein sequence ID" value="ENSFHEP00000019597.1"/>
    <property type="gene ID" value="ENSFHEG00000021526.1"/>
</dbReference>
<accession>A0A3Q2Q1C3</accession>
<dbReference type="PANTHER" id="PTHR47633:SF4">
    <property type="entry name" value="MYOPALLADIN ISOFORM X1"/>
    <property type="match status" value="1"/>
</dbReference>
<dbReference type="InterPro" id="IPR036179">
    <property type="entry name" value="Ig-like_dom_sf"/>
</dbReference>
<evidence type="ECO:0000313" key="3">
    <source>
        <dbReference type="Proteomes" id="UP000265000"/>
    </source>
</evidence>
<dbReference type="AlphaFoldDB" id="A0A3Q2Q1C3"/>
<dbReference type="SMART" id="SM00408">
    <property type="entry name" value="IGc2"/>
    <property type="match status" value="1"/>
</dbReference>
<dbReference type="Pfam" id="PF07679">
    <property type="entry name" value="I-set"/>
    <property type="match status" value="1"/>
</dbReference>
<feature type="domain" description="Ig-like" evidence="1">
    <location>
        <begin position="61"/>
        <end position="128"/>
    </location>
</feature>
<dbReference type="InterPro" id="IPR013098">
    <property type="entry name" value="Ig_I-set"/>
</dbReference>
<dbReference type="InterPro" id="IPR003598">
    <property type="entry name" value="Ig_sub2"/>
</dbReference>
<proteinExistence type="predicted"/>
<dbReference type="FunFam" id="2.60.40.10:FF:000022">
    <property type="entry name" value="Cardiac titin"/>
    <property type="match status" value="1"/>
</dbReference>
<reference evidence="2" key="1">
    <citation type="submission" date="2025-08" db="UniProtKB">
        <authorList>
            <consortium name="Ensembl"/>
        </authorList>
    </citation>
    <scope>IDENTIFICATION</scope>
</reference>
<dbReference type="Proteomes" id="UP000265000">
    <property type="component" value="Unplaced"/>
</dbReference>
<dbReference type="PANTHER" id="PTHR47633">
    <property type="entry name" value="IMMUNOGLOBULIN"/>
    <property type="match status" value="1"/>
</dbReference>
<keyword evidence="3" id="KW-1185">Reference proteome</keyword>
<dbReference type="STRING" id="8078.ENSFHEP00000019597"/>
<sequence>TSNARGVVHRNAKDHGELVQRRPADLCFLQTQHHHDGKLLHPGGSQHRRQGRRGDLLLPGCRVAGSSPVEVLWLKDGKPLAQGGEFSMLYDDNTAVLQISRGEMMHSGEYTCVATNSVGSASCRAKLTMQGVGCMETPQLELLFINWDEVSVLFV</sequence>
<evidence type="ECO:0000313" key="2">
    <source>
        <dbReference type="Ensembl" id="ENSFHEP00000019597.1"/>
    </source>
</evidence>
<dbReference type="CDD" id="cd00096">
    <property type="entry name" value="Ig"/>
    <property type="match status" value="1"/>
</dbReference>
<organism evidence="2 3">
    <name type="scientific">Fundulus heteroclitus</name>
    <name type="common">Killifish</name>
    <name type="synonym">Mummichog</name>
    <dbReference type="NCBI Taxonomy" id="8078"/>
    <lineage>
        <taxon>Eukaryota</taxon>
        <taxon>Metazoa</taxon>
        <taxon>Chordata</taxon>
        <taxon>Craniata</taxon>
        <taxon>Vertebrata</taxon>
        <taxon>Euteleostomi</taxon>
        <taxon>Actinopterygii</taxon>
        <taxon>Neopterygii</taxon>
        <taxon>Teleostei</taxon>
        <taxon>Neoteleostei</taxon>
        <taxon>Acanthomorphata</taxon>
        <taxon>Ovalentaria</taxon>
        <taxon>Atherinomorphae</taxon>
        <taxon>Cyprinodontiformes</taxon>
        <taxon>Fundulidae</taxon>
        <taxon>Fundulus</taxon>
    </lineage>
</organism>
<evidence type="ECO:0000259" key="1">
    <source>
        <dbReference type="PROSITE" id="PS50835"/>
    </source>
</evidence>
<dbReference type="InterPro" id="IPR013783">
    <property type="entry name" value="Ig-like_fold"/>
</dbReference>
<dbReference type="SUPFAM" id="SSF48726">
    <property type="entry name" value="Immunoglobulin"/>
    <property type="match status" value="1"/>
</dbReference>
<reference evidence="2" key="2">
    <citation type="submission" date="2025-09" db="UniProtKB">
        <authorList>
            <consortium name="Ensembl"/>
        </authorList>
    </citation>
    <scope>IDENTIFICATION</scope>
</reference>
<name>A0A3Q2Q1C3_FUNHE</name>
<dbReference type="PROSITE" id="PS50835">
    <property type="entry name" value="IG_LIKE"/>
    <property type="match status" value="1"/>
</dbReference>
<protein>
    <recommendedName>
        <fullName evidence="1">Ig-like domain-containing protein</fullName>
    </recommendedName>
</protein>